<comment type="subcellular location">
    <subcellularLocation>
        <location evidence="1">Membrane</location>
    </subcellularLocation>
</comment>
<dbReference type="GO" id="GO:0140268">
    <property type="term" value="C:endoplasmic reticulum-plasma membrane contact site"/>
    <property type="evidence" value="ECO:0007669"/>
    <property type="project" value="TreeGrafter"/>
</dbReference>
<evidence type="ECO:0000256" key="3">
    <source>
        <dbReference type="SAM" id="MobiDB-lite"/>
    </source>
</evidence>
<evidence type="ECO:0000256" key="1">
    <source>
        <dbReference type="ARBA" id="ARBA00004370"/>
    </source>
</evidence>
<feature type="compositionally biased region" description="Low complexity" evidence="3">
    <location>
        <begin position="68"/>
        <end position="79"/>
    </location>
</feature>
<dbReference type="HOGENOM" id="CLU_072418_0_0_1"/>
<dbReference type="Pfam" id="PF16016">
    <property type="entry name" value="VASt"/>
    <property type="match status" value="1"/>
</dbReference>
<dbReference type="STRING" id="7260.B4MNH4"/>
<keyword evidence="6" id="KW-1185">Reference proteome</keyword>
<protein>
    <recommendedName>
        <fullName evidence="4">VASt domain-containing protein</fullName>
    </recommendedName>
</protein>
<sequence>MKGWKRWKRGFGKRRTTTSSGTTAVQRGSSLSNASVGSSGAGTPRKSKNGSGKHRKKSVVNRKQSHPNSSSKNSRVNSRGISQSQSVIASGGSQSSRLQEAAVSAVSFKNPFFVRRSYGPEGYPMVCDATHEGRIILREEFNLPVDILFNMLFSNTSTFLRNFHEKRQSRDLNMGEWITVPNGDRERTVKVTVALQGNVGPKTSNVTEYQTIRKCSEAGKLYSIDVNSTNAGIPYADAFNVEMHFCMKCTVENHTDVVIFAQVKFIKSVWAVIKTFIEKNTYAGLEEFFQSMQKELHEEFNNTKKS</sequence>
<evidence type="ECO:0000259" key="4">
    <source>
        <dbReference type="PROSITE" id="PS51778"/>
    </source>
</evidence>
<proteinExistence type="predicted"/>
<feature type="region of interest" description="Disordered" evidence="3">
    <location>
        <begin position="1"/>
        <end position="94"/>
    </location>
</feature>
<feature type="compositionally biased region" description="Polar residues" evidence="3">
    <location>
        <begin position="80"/>
        <end position="94"/>
    </location>
</feature>
<dbReference type="InterPro" id="IPR051482">
    <property type="entry name" value="Cholesterol_transport"/>
</dbReference>
<dbReference type="InParanoid" id="B4MNH4"/>
<accession>B4MNH4</accession>
<evidence type="ECO:0000313" key="5">
    <source>
        <dbReference type="EMBL" id="EDW73663.1"/>
    </source>
</evidence>
<organism evidence="5 6">
    <name type="scientific">Drosophila willistoni</name>
    <name type="common">Fruit fly</name>
    <dbReference type="NCBI Taxonomy" id="7260"/>
    <lineage>
        <taxon>Eukaryota</taxon>
        <taxon>Metazoa</taxon>
        <taxon>Ecdysozoa</taxon>
        <taxon>Arthropoda</taxon>
        <taxon>Hexapoda</taxon>
        <taxon>Insecta</taxon>
        <taxon>Pterygota</taxon>
        <taxon>Neoptera</taxon>
        <taxon>Endopterygota</taxon>
        <taxon>Diptera</taxon>
        <taxon>Brachycera</taxon>
        <taxon>Muscomorpha</taxon>
        <taxon>Ephydroidea</taxon>
        <taxon>Drosophilidae</taxon>
        <taxon>Drosophila</taxon>
        <taxon>Sophophora</taxon>
    </lineage>
</organism>
<evidence type="ECO:0000256" key="2">
    <source>
        <dbReference type="ARBA" id="ARBA00023136"/>
    </source>
</evidence>
<feature type="compositionally biased region" description="Basic residues" evidence="3">
    <location>
        <begin position="45"/>
        <end position="65"/>
    </location>
</feature>
<dbReference type="Proteomes" id="UP000007798">
    <property type="component" value="Unassembled WGS sequence"/>
</dbReference>
<dbReference type="PROSITE" id="PS51778">
    <property type="entry name" value="VAST"/>
    <property type="match status" value="1"/>
</dbReference>
<dbReference type="EMBL" id="CH963848">
    <property type="protein sequence ID" value="EDW73663.1"/>
    <property type="molecule type" value="Genomic_DNA"/>
</dbReference>
<feature type="compositionally biased region" description="Basic residues" evidence="3">
    <location>
        <begin position="1"/>
        <end position="16"/>
    </location>
</feature>
<dbReference type="AlphaFoldDB" id="B4MNH4"/>
<feature type="compositionally biased region" description="Low complexity" evidence="3">
    <location>
        <begin position="17"/>
        <end position="42"/>
    </location>
</feature>
<reference evidence="5 6" key="1">
    <citation type="journal article" date="2007" name="Nature">
        <title>Evolution of genes and genomes on the Drosophila phylogeny.</title>
        <authorList>
            <consortium name="Drosophila 12 Genomes Consortium"/>
            <person name="Clark A.G."/>
            <person name="Eisen M.B."/>
            <person name="Smith D.R."/>
            <person name="Bergman C.M."/>
            <person name="Oliver B."/>
            <person name="Markow T.A."/>
            <person name="Kaufman T.C."/>
            <person name="Kellis M."/>
            <person name="Gelbart W."/>
            <person name="Iyer V.N."/>
            <person name="Pollard D.A."/>
            <person name="Sackton T.B."/>
            <person name="Larracuente A.M."/>
            <person name="Singh N.D."/>
            <person name="Abad J.P."/>
            <person name="Abt D.N."/>
            <person name="Adryan B."/>
            <person name="Aguade M."/>
            <person name="Akashi H."/>
            <person name="Anderson W.W."/>
            <person name="Aquadro C.F."/>
            <person name="Ardell D.H."/>
            <person name="Arguello R."/>
            <person name="Artieri C.G."/>
            <person name="Barbash D.A."/>
            <person name="Barker D."/>
            <person name="Barsanti P."/>
            <person name="Batterham P."/>
            <person name="Batzoglou S."/>
            <person name="Begun D."/>
            <person name="Bhutkar A."/>
            <person name="Blanco E."/>
            <person name="Bosak S.A."/>
            <person name="Bradley R.K."/>
            <person name="Brand A.D."/>
            <person name="Brent M.R."/>
            <person name="Brooks A.N."/>
            <person name="Brown R.H."/>
            <person name="Butlin R.K."/>
            <person name="Caggese C."/>
            <person name="Calvi B.R."/>
            <person name="Bernardo de Carvalho A."/>
            <person name="Caspi A."/>
            <person name="Castrezana S."/>
            <person name="Celniker S.E."/>
            <person name="Chang J.L."/>
            <person name="Chapple C."/>
            <person name="Chatterji S."/>
            <person name="Chinwalla A."/>
            <person name="Civetta A."/>
            <person name="Clifton S.W."/>
            <person name="Comeron J.M."/>
            <person name="Costello J.C."/>
            <person name="Coyne J.A."/>
            <person name="Daub J."/>
            <person name="David R.G."/>
            <person name="Delcher A.L."/>
            <person name="Delehaunty K."/>
            <person name="Do C.B."/>
            <person name="Ebling H."/>
            <person name="Edwards K."/>
            <person name="Eickbush T."/>
            <person name="Evans J.D."/>
            <person name="Filipski A."/>
            <person name="Findeiss S."/>
            <person name="Freyhult E."/>
            <person name="Fulton L."/>
            <person name="Fulton R."/>
            <person name="Garcia A.C."/>
            <person name="Gardiner A."/>
            <person name="Garfield D.A."/>
            <person name="Garvin B.E."/>
            <person name="Gibson G."/>
            <person name="Gilbert D."/>
            <person name="Gnerre S."/>
            <person name="Godfrey J."/>
            <person name="Good R."/>
            <person name="Gotea V."/>
            <person name="Gravely B."/>
            <person name="Greenberg A.J."/>
            <person name="Griffiths-Jones S."/>
            <person name="Gross S."/>
            <person name="Guigo R."/>
            <person name="Gustafson E.A."/>
            <person name="Haerty W."/>
            <person name="Hahn M.W."/>
            <person name="Halligan D.L."/>
            <person name="Halpern A.L."/>
            <person name="Halter G.M."/>
            <person name="Han M.V."/>
            <person name="Heger A."/>
            <person name="Hillier L."/>
            <person name="Hinrichs A.S."/>
            <person name="Holmes I."/>
            <person name="Hoskins R.A."/>
            <person name="Hubisz M.J."/>
            <person name="Hultmark D."/>
            <person name="Huntley M.A."/>
            <person name="Jaffe D.B."/>
            <person name="Jagadeeshan S."/>
            <person name="Jeck W.R."/>
            <person name="Johnson J."/>
            <person name="Jones C.D."/>
            <person name="Jordan W.C."/>
            <person name="Karpen G.H."/>
            <person name="Kataoka E."/>
            <person name="Keightley P.D."/>
            <person name="Kheradpour P."/>
            <person name="Kirkness E.F."/>
            <person name="Koerich L.B."/>
            <person name="Kristiansen K."/>
            <person name="Kudrna D."/>
            <person name="Kulathinal R.J."/>
            <person name="Kumar S."/>
            <person name="Kwok R."/>
            <person name="Lander E."/>
            <person name="Langley C.H."/>
            <person name="Lapoint R."/>
            <person name="Lazzaro B.P."/>
            <person name="Lee S.J."/>
            <person name="Levesque L."/>
            <person name="Li R."/>
            <person name="Lin C.F."/>
            <person name="Lin M.F."/>
            <person name="Lindblad-Toh K."/>
            <person name="Llopart A."/>
            <person name="Long M."/>
            <person name="Low L."/>
            <person name="Lozovsky E."/>
            <person name="Lu J."/>
            <person name="Luo M."/>
            <person name="Machado C.A."/>
            <person name="Makalowski W."/>
            <person name="Marzo M."/>
            <person name="Matsuda M."/>
            <person name="Matzkin L."/>
            <person name="McAllister B."/>
            <person name="McBride C.S."/>
            <person name="McKernan B."/>
            <person name="McKernan K."/>
            <person name="Mendez-Lago M."/>
            <person name="Minx P."/>
            <person name="Mollenhauer M.U."/>
            <person name="Montooth K."/>
            <person name="Mount S.M."/>
            <person name="Mu X."/>
            <person name="Myers E."/>
            <person name="Negre B."/>
            <person name="Newfeld S."/>
            <person name="Nielsen R."/>
            <person name="Noor M.A."/>
            <person name="O'Grady P."/>
            <person name="Pachter L."/>
            <person name="Papaceit M."/>
            <person name="Parisi M.J."/>
            <person name="Parisi M."/>
            <person name="Parts L."/>
            <person name="Pedersen J.S."/>
            <person name="Pesole G."/>
            <person name="Phillippy A.M."/>
            <person name="Ponting C.P."/>
            <person name="Pop M."/>
            <person name="Porcelli D."/>
            <person name="Powell J.R."/>
            <person name="Prohaska S."/>
            <person name="Pruitt K."/>
            <person name="Puig M."/>
            <person name="Quesneville H."/>
            <person name="Ram K.R."/>
            <person name="Rand D."/>
            <person name="Rasmussen M.D."/>
            <person name="Reed L.K."/>
            <person name="Reenan R."/>
            <person name="Reily A."/>
            <person name="Remington K.A."/>
            <person name="Rieger T.T."/>
            <person name="Ritchie M.G."/>
            <person name="Robin C."/>
            <person name="Rogers Y.H."/>
            <person name="Rohde C."/>
            <person name="Rozas J."/>
            <person name="Rubenfield M.J."/>
            <person name="Ruiz A."/>
            <person name="Russo S."/>
            <person name="Salzberg S.L."/>
            <person name="Sanchez-Gracia A."/>
            <person name="Saranga D.J."/>
            <person name="Sato H."/>
            <person name="Schaeffer S.W."/>
            <person name="Schatz M.C."/>
            <person name="Schlenke T."/>
            <person name="Schwartz R."/>
            <person name="Segarra C."/>
            <person name="Singh R.S."/>
            <person name="Sirot L."/>
            <person name="Sirota M."/>
            <person name="Sisneros N.B."/>
            <person name="Smith C.D."/>
            <person name="Smith T.F."/>
            <person name="Spieth J."/>
            <person name="Stage D.E."/>
            <person name="Stark A."/>
            <person name="Stephan W."/>
            <person name="Strausberg R.L."/>
            <person name="Strempel S."/>
            <person name="Sturgill D."/>
            <person name="Sutton G."/>
            <person name="Sutton G.G."/>
            <person name="Tao W."/>
            <person name="Teichmann S."/>
            <person name="Tobari Y.N."/>
            <person name="Tomimura Y."/>
            <person name="Tsolas J.M."/>
            <person name="Valente V.L."/>
            <person name="Venter E."/>
            <person name="Venter J.C."/>
            <person name="Vicario S."/>
            <person name="Vieira F.G."/>
            <person name="Vilella A.J."/>
            <person name="Villasante A."/>
            <person name="Walenz B."/>
            <person name="Wang J."/>
            <person name="Wasserman M."/>
            <person name="Watts T."/>
            <person name="Wilson D."/>
            <person name="Wilson R.K."/>
            <person name="Wing R.A."/>
            <person name="Wolfner M.F."/>
            <person name="Wong A."/>
            <person name="Wong G.K."/>
            <person name="Wu C.I."/>
            <person name="Wu G."/>
            <person name="Yamamoto D."/>
            <person name="Yang H.P."/>
            <person name="Yang S.P."/>
            <person name="Yorke J.A."/>
            <person name="Yoshida K."/>
            <person name="Zdobnov E."/>
            <person name="Zhang P."/>
            <person name="Zhang Y."/>
            <person name="Zimin A.V."/>
            <person name="Baldwin J."/>
            <person name="Abdouelleil A."/>
            <person name="Abdulkadir J."/>
            <person name="Abebe A."/>
            <person name="Abera B."/>
            <person name="Abreu J."/>
            <person name="Acer S.C."/>
            <person name="Aftuck L."/>
            <person name="Alexander A."/>
            <person name="An P."/>
            <person name="Anderson E."/>
            <person name="Anderson S."/>
            <person name="Arachi H."/>
            <person name="Azer M."/>
            <person name="Bachantsang P."/>
            <person name="Barry A."/>
            <person name="Bayul T."/>
            <person name="Berlin A."/>
            <person name="Bessette D."/>
            <person name="Bloom T."/>
            <person name="Blye J."/>
            <person name="Boguslavskiy L."/>
            <person name="Bonnet C."/>
            <person name="Boukhgalter B."/>
            <person name="Bourzgui I."/>
            <person name="Brown A."/>
            <person name="Cahill P."/>
            <person name="Channer S."/>
            <person name="Cheshatsang Y."/>
            <person name="Chuda L."/>
            <person name="Citroen M."/>
            <person name="Collymore A."/>
            <person name="Cooke P."/>
            <person name="Costello M."/>
            <person name="D'Aco K."/>
            <person name="Daza R."/>
            <person name="De Haan G."/>
            <person name="DeGray S."/>
            <person name="DeMaso C."/>
            <person name="Dhargay N."/>
            <person name="Dooley K."/>
            <person name="Dooley E."/>
            <person name="Doricent M."/>
            <person name="Dorje P."/>
            <person name="Dorjee K."/>
            <person name="Dupes A."/>
            <person name="Elong R."/>
            <person name="Falk J."/>
            <person name="Farina A."/>
            <person name="Faro S."/>
            <person name="Ferguson D."/>
            <person name="Fisher S."/>
            <person name="Foley C.D."/>
            <person name="Franke A."/>
            <person name="Friedrich D."/>
            <person name="Gadbois L."/>
            <person name="Gearin G."/>
            <person name="Gearin C.R."/>
            <person name="Giannoukos G."/>
            <person name="Goode T."/>
            <person name="Graham J."/>
            <person name="Grandbois E."/>
            <person name="Grewal S."/>
            <person name="Gyaltsen K."/>
            <person name="Hafez N."/>
            <person name="Hagos B."/>
            <person name="Hall J."/>
            <person name="Henson C."/>
            <person name="Hollinger A."/>
            <person name="Honan T."/>
            <person name="Huard M.D."/>
            <person name="Hughes L."/>
            <person name="Hurhula B."/>
            <person name="Husby M.E."/>
            <person name="Kamat A."/>
            <person name="Kanga B."/>
            <person name="Kashin S."/>
            <person name="Khazanovich D."/>
            <person name="Kisner P."/>
            <person name="Lance K."/>
            <person name="Lara M."/>
            <person name="Lee W."/>
            <person name="Lennon N."/>
            <person name="Letendre F."/>
            <person name="LeVine R."/>
            <person name="Lipovsky A."/>
            <person name="Liu X."/>
            <person name="Liu J."/>
            <person name="Liu S."/>
            <person name="Lokyitsang T."/>
            <person name="Lokyitsang Y."/>
            <person name="Lubonja R."/>
            <person name="Lui A."/>
            <person name="MacDonald P."/>
            <person name="Magnisalis V."/>
            <person name="Maru K."/>
            <person name="Matthews C."/>
            <person name="McCusker W."/>
            <person name="McDonough S."/>
            <person name="Mehta T."/>
            <person name="Meldrim J."/>
            <person name="Meneus L."/>
            <person name="Mihai O."/>
            <person name="Mihalev A."/>
            <person name="Mihova T."/>
            <person name="Mittelman R."/>
            <person name="Mlenga V."/>
            <person name="Montmayeur A."/>
            <person name="Mulrain L."/>
            <person name="Navidi A."/>
            <person name="Naylor J."/>
            <person name="Negash T."/>
            <person name="Nguyen T."/>
            <person name="Nguyen N."/>
            <person name="Nicol R."/>
            <person name="Norbu C."/>
            <person name="Norbu N."/>
            <person name="Novod N."/>
            <person name="O'Neill B."/>
            <person name="Osman S."/>
            <person name="Markiewicz E."/>
            <person name="Oyono O.L."/>
            <person name="Patti C."/>
            <person name="Phunkhang P."/>
            <person name="Pierre F."/>
            <person name="Priest M."/>
            <person name="Raghuraman S."/>
            <person name="Rege F."/>
            <person name="Reyes R."/>
            <person name="Rise C."/>
            <person name="Rogov P."/>
            <person name="Ross K."/>
            <person name="Ryan E."/>
            <person name="Settipalli S."/>
            <person name="Shea T."/>
            <person name="Sherpa N."/>
            <person name="Shi L."/>
            <person name="Shih D."/>
            <person name="Sparrow T."/>
            <person name="Spaulding J."/>
            <person name="Stalker J."/>
            <person name="Stange-Thomann N."/>
            <person name="Stavropoulos S."/>
            <person name="Stone C."/>
            <person name="Strader C."/>
            <person name="Tesfaye S."/>
            <person name="Thomson T."/>
            <person name="Thoulutsang Y."/>
            <person name="Thoulutsang D."/>
            <person name="Topham K."/>
            <person name="Topping I."/>
            <person name="Tsamla T."/>
            <person name="Vassiliev H."/>
            <person name="Vo A."/>
            <person name="Wangchuk T."/>
            <person name="Wangdi T."/>
            <person name="Weiand M."/>
            <person name="Wilkinson J."/>
            <person name="Wilson A."/>
            <person name="Yadav S."/>
            <person name="Young G."/>
            <person name="Yu Q."/>
            <person name="Zembek L."/>
            <person name="Zhong D."/>
            <person name="Zimmer A."/>
            <person name="Zwirko Z."/>
            <person name="Jaffe D.B."/>
            <person name="Alvarez P."/>
            <person name="Brockman W."/>
            <person name="Butler J."/>
            <person name="Chin C."/>
            <person name="Gnerre S."/>
            <person name="Grabherr M."/>
            <person name="Kleber M."/>
            <person name="Mauceli E."/>
            <person name="MacCallum I."/>
        </authorList>
    </citation>
    <scope>NUCLEOTIDE SEQUENCE [LARGE SCALE GENOMIC DNA]</scope>
    <source>
        <strain evidence="6">Tucson 14030-0811.24</strain>
    </source>
</reference>
<dbReference type="KEGG" id="dwi:6639635"/>
<dbReference type="GO" id="GO:0032366">
    <property type="term" value="P:intracellular sterol transport"/>
    <property type="evidence" value="ECO:0007669"/>
    <property type="project" value="TreeGrafter"/>
</dbReference>
<dbReference type="PANTHER" id="PTHR23319">
    <property type="entry name" value="GRAM DOMAIN CONTAINING 1B, ISOFORM E"/>
    <property type="match status" value="1"/>
</dbReference>
<dbReference type="PhylomeDB" id="B4MNH4"/>
<dbReference type="GO" id="GO:0005789">
    <property type="term" value="C:endoplasmic reticulum membrane"/>
    <property type="evidence" value="ECO:0007669"/>
    <property type="project" value="TreeGrafter"/>
</dbReference>
<dbReference type="InterPro" id="IPR031968">
    <property type="entry name" value="VASt"/>
</dbReference>
<dbReference type="SMR" id="B4MNH4"/>
<name>B4MNH4_DROWI</name>
<feature type="domain" description="VASt" evidence="4">
    <location>
        <begin position="132"/>
        <end position="304"/>
    </location>
</feature>
<dbReference type="GO" id="GO:0005886">
    <property type="term" value="C:plasma membrane"/>
    <property type="evidence" value="ECO:0007669"/>
    <property type="project" value="TreeGrafter"/>
</dbReference>
<dbReference type="FunCoup" id="B4MNH4">
    <property type="interactions" value="1"/>
</dbReference>
<dbReference type="GO" id="GO:0120015">
    <property type="term" value="F:sterol transfer activity"/>
    <property type="evidence" value="ECO:0007669"/>
    <property type="project" value="TreeGrafter"/>
</dbReference>
<dbReference type="OrthoDB" id="2162691at2759"/>
<dbReference type="PANTHER" id="PTHR23319:SF4">
    <property type="entry name" value="GRAM DOMAIN CONTAINING 1B, ISOFORM E"/>
    <property type="match status" value="1"/>
</dbReference>
<evidence type="ECO:0000313" key="6">
    <source>
        <dbReference type="Proteomes" id="UP000007798"/>
    </source>
</evidence>
<gene>
    <name evidence="5" type="primary">Dwil\GK19339</name>
    <name evidence="5" type="ORF">Dwil_GK19339</name>
</gene>
<keyword evidence="2" id="KW-0472">Membrane</keyword>
<dbReference type="eggNOG" id="KOG1032">
    <property type="taxonomic scope" value="Eukaryota"/>
</dbReference>
<dbReference type="GO" id="GO:0032934">
    <property type="term" value="F:sterol binding"/>
    <property type="evidence" value="ECO:0007669"/>
    <property type="project" value="TreeGrafter"/>
</dbReference>